<feature type="domain" description="MOSC" evidence="1">
    <location>
        <begin position="135"/>
        <end position="280"/>
    </location>
</feature>
<dbReference type="SUPFAM" id="SSF50800">
    <property type="entry name" value="PK beta-barrel domain-like"/>
    <property type="match status" value="1"/>
</dbReference>
<dbReference type="Pfam" id="PF03476">
    <property type="entry name" value="MOSC_N"/>
    <property type="match status" value="1"/>
</dbReference>
<dbReference type="SUPFAM" id="SSF141673">
    <property type="entry name" value="MOSC N-terminal domain-like"/>
    <property type="match status" value="1"/>
</dbReference>
<dbReference type="Proteomes" id="UP000662200">
    <property type="component" value="Unassembled WGS sequence"/>
</dbReference>
<dbReference type="PANTHER" id="PTHR14237">
    <property type="entry name" value="MOLYBDOPTERIN COFACTOR SULFURASE MOSC"/>
    <property type="match status" value="1"/>
</dbReference>
<dbReference type="GO" id="GO:0003824">
    <property type="term" value="F:catalytic activity"/>
    <property type="evidence" value="ECO:0007669"/>
    <property type="project" value="InterPro"/>
</dbReference>
<dbReference type="EMBL" id="BMQC01000001">
    <property type="protein sequence ID" value="GGK15930.1"/>
    <property type="molecule type" value="Genomic_DNA"/>
</dbReference>
<organism evidence="2 3">
    <name type="scientific">Pilimelia terevasa</name>
    <dbReference type="NCBI Taxonomy" id="53372"/>
    <lineage>
        <taxon>Bacteria</taxon>
        <taxon>Bacillati</taxon>
        <taxon>Actinomycetota</taxon>
        <taxon>Actinomycetes</taxon>
        <taxon>Micromonosporales</taxon>
        <taxon>Micromonosporaceae</taxon>
        <taxon>Pilimelia</taxon>
    </lineage>
</organism>
<dbReference type="InterPro" id="IPR011037">
    <property type="entry name" value="Pyrv_Knase-like_insert_dom_sf"/>
</dbReference>
<name>A0A8J3BJS9_9ACTN</name>
<dbReference type="PROSITE" id="PS51340">
    <property type="entry name" value="MOSC"/>
    <property type="match status" value="1"/>
</dbReference>
<dbReference type="Pfam" id="PF03473">
    <property type="entry name" value="MOSC"/>
    <property type="match status" value="1"/>
</dbReference>
<evidence type="ECO:0000313" key="2">
    <source>
        <dbReference type="EMBL" id="GGK15930.1"/>
    </source>
</evidence>
<dbReference type="AlphaFoldDB" id="A0A8J3BJS9"/>
<protein>
    <submittedName>
        <fullName evidence="2">Molybdenum cofactor biosysynthesis protein</fullName>
    </submittedName>
</protein>
<evidence type="ECO:0000259" key="1">
    <source>
        <dbReference type="PROSITE" id="PS51340"/>
    </source>
</evidence>
<sequence>MADPRHGRATIGGVRLAEIYTYPIKGGYRRAQAEAVVEPWGLAGDRRWLVTDPGGRFLSQRQDPAMALVRPEADPEGLLLRAPGQPDLRVPVPRGAADSQVTVWQSTVAATPAGPDADAWLGGVLGRPVRLAYGDDPTRRPVKPAHSRPGDVVSFADSCPVTVANAASLDALNAWLTGAGQDPVPVTRFRPNLVVADAPAWAEDGWVGRRLAVGSAVFRAVKPAGRCLVVDTDQETGVRRGGVLRTLAGRRTRDREILFAVHLIPDGPGRVAVGDRVTVR</sequence>
<proteinExistence type="predicted"/>
<reference evidence="2" key="2">
    <citation type="submission" date="2020-09" db="EMBL/GenBank/DDBJ databases">
        <authorList>
            <person name="Sun Q."/>
            <person name="Ohkuma M."/>
        </authorList>
    </citation>
    <scope>NUCLEOTIDE SEQUENCE</scope>
    <source>
        <strain evidence="2">JCM 3091</strain>
    </source>
</reference>
<gene>
    <name evidence="2" type="ORF">GCM10010124_05680</name>
</gene>
<accession>A0A8J3BJS9</accession>
<dbReference type="PANTHER" id="PTHR14237:SF19">
    <property type="entry name" value="MITOCHONDRIAL AMIDOXIME REDUCING COMPONENT 1"/>
    <property type="match status" value="1"/>
</dbReference>
<reference evidence="2" key="1">
    <citation type="journal article" date="2014" name="Int. J. Syst. Evol. Microbiol.">
        <title>Complete genome sequence of Corynebacterium casei LMG S-19264T (=DSM 44701T), isolated from a smear-ripened cheese.</title>
        <authorList>
            <consortium name="US DOE Joint Genome Institute (JGI-PGF)"/>
            <person name="Walter F."/>
            <person name="Albersmeier A."/>
            <person name="Kalinowski J."/>
            <person name="Ruckert C."/>
        </authorList>
    </citation>
    <scope>NUCLEOTIDE SEQUENCE</scope>
    <source>
        <strain evidence="2">JCM 3091</strain>
    </source>
</reference>
<keyword evidence="3" id="KW-1185">Reference proteome</keyword>
<evidence type="ECO:0000313" key="3">
    <source>
        <dbReference type="Proteomes" id="UP000662200"/>
    </source>
</evidence>
<dbReference type="GO" id="GO:0030170">
    <property type="term" value="F:pyridoxal phosphate binding"/>
    <property type="evidence" value="ECO:0007669"/>
    <property type="project" value="InterPro"/>
</dbReference>
<dbReference type="GO" id="GO:0030151">
    <property type="term" value="F:molybdenum ion binding"/>
    <property type="evidence" value="ECO:0007669"/>
    <property type="project" value="InterPro"/>
</dbReference>
<dbReference type="InterPro" id="IPR005303">
    <property type="entry name" value="MOCOS_middle"/>
</dbReference>
<comment type="caution">
    <text evidence="2">The sequence shown here is derived from an EMBL/GenBank/DDBJ whole genome shotgun (WGS) entry which is preliminary data.</text>
</comment>
<dbReference type="InterPro" id="IPR005302">
    <property type="entry name" value="MoCF_Sase_C"/>
</dbReference>